<dbReference type="Gene3D" id="3.30.10.20">
    <property type="match status" value="1"/>
</dbReference>
<dbReference type="Gene3D" id="2.20.70.70">
    <property type="match status" value="1"/>
</dbReference>
<evidence type="ECO:0000256" key="6">
    <source>
        <dbReference type="ARBA" id="ARBA00034000"/>
    </source>
</evidence>
<dbReference type="SUPFAM" id="SSF56601">
    <property type="entry name" value="beta-lactamase/transpeptidase-like"/>
    <property type="match status" value="1"/>
</dbReference>
<proteinExistence type="inferred from homology"/>
<dbReference type="GO" id="GO:0009252">
    <property type="term" value="P:peptidoglycan biosynthetic process"/>
    <property type="evidence" value="ECO:0007669"/>
    <property type="project" value="UniProtKB-UniPathway"/>
</dbReference>
<comment type="caution">
    <text evidence="10">The sequence shown here is derived from an EMBL/GenBank/DDBJ whole genome shotgun (WGS) entry which is preliminary data.</text>
</comment>
<evidence type="ECO:0000256" key="4">
    <source>
        <dbReference type="ARBA" id="ARBA00012448"/>
    </source>
</evidence>
<comment type="similarity">
    <text evidence="3">Belongs to the transpeptidase family.</text>
</comment>
<comment type="catalytic activity">
    <reaction evidence="6">
        <text>Preferential cleavage: (Ac)2-L-Lys-D-Ala-|-D-Ala. Also transpeptidation of peptidyl-alanyl moieties that are N-acyl substituents of D-alanine.</text>
        <dbReference type="EC" id="3.4.16.4"/>
    </reaction>
</comment>
<feature type="domain" description="PASTA" evidence="9">
    <location>
        <begin position="659"/>
        <end position="715"/>
    </location>
</feature>
<gene>
    <name evidence="10" type="ORF">AB447_218590</name>
    <name evidence="11" type="ORF">P8828_11065</name>
</gene>
<dbReference type="Pfam" id="PF03717">
    <property type="entry name" value="PBP_dimer"/>
    <property type="match status" value="1"/>
</dbReference>
<dbReference type="Pfam" id="PF00905">
    <property type="entry name" value="Transpeptidase"/>
    <property type="match status" value="1"/>
</dbReference>
<reference evidence="11 13" key="3">
    <citation type="submission" date="2023-03" db="EMBL/GenBank/DDBJ databases">
        <title>Agriculturally important microbes genome sequencing.</title>
        <authorList>
            <person name="Dunlap C."/>
        </authorList>
    </citation>
    <scope>NUCLEOTIDE SEQUENCE [LARGE SCALE GENOMIC DNA]</scope>
    <source>
        <strain evidence="11 13">CBP-3203</strain>
    </source>
</reference>
<protein>
    <recommendedName>
        <fullName evidence="4">serine-type D-Ala-D-Ala carboxypeptidase</fullName>
        <ecNumber evidence="4">3.4.16.4</ecNumber>
    </recommendedName>
</protein>
<dbReference type="Gene3D" id="3.30.70.2110">
    <property type="match status" value="1"/>
</dbReference>
<dbReference type="GO" id="GO:0009002">
    <property type="term" value="F:serine-type D-Ala-D-Ala carboxypeptidase activity"/>
    <property type="evidence" value="ECO:0007669"/>
    <property type="project" value="UniProtKB-EC"/>
</dbReference>
<dbReference type="PATRIC" id="fig|1664069.3.peg.5518"/>
<reference evidence="10 12" key="1">
    <citation type="journal article" date="2015" name="Int. J. Syst. Evol. Microbiol.">
        <title>Bacillus glycinifermentans sp. nov., isolated from fermented soybean paste.</title>
        <authorList>
            <person name="Kim S.J."/>
            <person name="Dunlap C.A."/>
            <person name="Kwon S.W."/>
            <person name="Rooney A.P."/>
        </authorList>
    </citation>
    <scope>NUCLEOTIDE SEQUENCE [LARGE SCALE GENOMIC DNA]</scope>
    <source>
        <strain evidence="10 12">GO-13</strain>
    </source>
</reference>
<evidence type="ECO:0000256" key="2">
    <source>
        <dbReference type="ARBA" id="ARBA00004752"/>
    </source>
</evidence>
<dbReference type="PANTHER" id="PTHR30627">
    <property type="entry name" value="PEPTIDOGLYCAN D,D-TRANSPEPTIDASE"/>
    <property type="match status" value="1"/>
</dbReference>
<dbReference type="SMART" id="SM00740">
    <property type="entry name" value="PASTA"/>
    <property type="match status" value="2"/>
</dbReference>
<dbReference type="CDD" id="cd06575">
    <property type="entry name" value="PASTA_Pbp2x-like_2"/>
    <property type="match status" value="1"/>
</dbReference>
<keyword evidence="8" id="KW-0812">Transmembrane</keyword>
<organism evidence="10 12">
    <name type="scientific">Bacillus glycinifermentans</name>
    <dbReference type="NCBI Taxonomy" id="1664069"/>
    <lineage>
        <taxon>Bacteria</taxon>
        <taxon>Bacillati</taxon>
        <taxon>Bacillota</taxon>
        <taxon>Bacilli</taxon>
        <taxon>Bacillales</taxon>
        <taxon>Bacillaceae</taxon>
        <taxon>Bacillus</taxon>
    </lineage>
</organism>
<evidence type="ECO:0000256" key="1">
    <source>
        <dbReference type="ARBA" id="ARBA00004370"/>
    </source>
</evidence>
<dbReference type="PROSITE" id="PS51178">
    <property type="entry name" value="PASTA"/>
    <property type="match status" value="2"/>
</dbReference>
<dbReference type="FunFam" id="3.30.70.2110:FF:000001">
    <property type="entry name" value="Penicillin-binding protein 1 (Peptidoglycan synthetase)"/>
    <property type="match status" value="1"/>
</dbReference>
<dbReference type="InterPro" id="IPR036138">
    <property type="entry name" value="PBP_dimer_sf"/>
</dbReference>
<dbReference type="Proteomes" id="UP001341297">
    <property type="component" value="Unassembled WGS sequence"/>
</dbReference>
<feature type="region of interest" description="Disordered" evidence="7">
    <location>
        <begin position="584"/>
        <end position="622"/>
    </location>
</feature>
<dbReference type="STRING" id="1664069.BGLY_1729"/>
<dbReference type="RefSeq" id="WP_048353112.1">
    <property type="nucleotide sequence ID" value="NZ_CP023481.1"/>
</dbReference>
<keyword evidence="8" id="KW-1133">Transmembrane helix</keyword>
<dbReference type="SUPFAM" id="SSF54184">
    <property type="entry name" value="Penicillin-binding protein 2x (pbp-2x), c-terminal domain"/>
    <property type="match status" value="2"/>
</dbReference>
<dbReference type="EC" id="3.4.16.4" evidence="4"/>
<dbReference type="InterPro" id="IPR050515">
    <property type="entry name" value="Beta-lactam/transpept"/>
</dbReference>
<evidence type="ECO:0000313" key="12">
    <source>
        <dbReference type="Proteomes" id="UP000036168"/>
    </source>
</evidence>
<dbReference type="Gene3D" id="3.90.1310.10">
    <property type="entry name" value="Penicillin-binding protein 2a (Domain 2)"/>
    <property type="match status" value="1"/>
</dbReference>
<dbReference type="InterPro" id="IPR005543">
    <property type="entry name" value="PASTA_dom"/>
</dbReference>
<evidence type="ECO:0000256" key="8">
    <source>
        <dbReference type="SAM" id="Phobius"/>
    </source>
</evidence>
<dbReference type="GO" id="GO:0071555">
    <property type="term" value="P:cell wall organization"/>
    <property type="evidence" value="ECO:0007669"/>
    <property type="project" value="TreeGrafter"/>
</dbReference>
<evidence type="ECO:0000313" key="10">
    <source>
        <dbReference type="EMBL" id="KRT93398.1"/>
    </source>
</evidence>
<dbReference type="GO" id="GO:0005886">
    <property type="term" value="C:plasma membrane"/>
    <property type="evidence" value="ECO:0007669"/>
    <property type="project" value="TreeGrafter"/>
</dbReference>
<feature type="transmembrane region" description="Helical" evidence="8">
    <location>
        <begin position="12"/>
        <end position="32"/>
    </location>
</feature>
<dbReference type="FunFam" id="3.40.710.10:FF:000026">
    <property type="entry name" value="Penicillin-binding protein 1"/>
    <property type="match status" value="1"/>
</dbReference>
<dbReference type="PANTHER" id="PTHR30627:SF26">
    <property type="entry name" value="PENICILLIN-BINDING PROTEIN 2B"/>
    <property type="match status" value="1"/>
</dbReference>
<keyword evidence="13" id="KW-1185">Reference proteome</keyword>
<dbReference type="EMBL" id="JARRTL010000009">
    <property type="protein sequence ID" value="MEC0485372.1"/>
    <property type="molecule type" value="Genomic_DNA"/>
</dbReference>
<evidence type="ECO:0000256" key="5">
    <source>
        <dbReference type="ARBA" id="ARBA00023136"/>
    </source>
</evidence>
<dbReference type="OrthoDB" id="9804124at2"/>
<dbReference type="SUPFAM" id="SSF56519">
    <property type="entry name" value="Penicillin binding protein dimerisation domain"/>
    <property type="match status" value="1"/>
</dbReference>
<sequence length="716" mass="78996">MPKKNKFMNRGAAILSICFALFFFVILGRFVFIQATGKVNGEVLAVKAKEKYEKKRTIEAHRGSILDQNGKVLAEDTSTYKVIAILDKKMTVDMKHPQHVVNKEETAKKLAPILGMDEGKILDILNKKGFQVEFGSAGRDISYSQKEKIEKLNLPGIAFIRDTKRYYPNGIFASNLIGYSQVNGKTGEMKGMMGLEKTLNDYLKDTDGYVTYDTDRTGWRLPNSGEKVTAPNNGDNVYLTVDQKIQAFLEDSMTTVQKEYQPKKIMAAVVDPKTGKVLAMGQRPSFDPNKRDVTNYYNDLVSYSFEPGSTMKIFTLAAAIEEGVYNGGDSYKSGTYSVSKKDKPIQDHNNGNGWGPITFNEGVERSSNVAFAILANEKLGTDRFNQYLRKFHFYDKTGIDLPGEASSKINFKYLRDKVSTAFGQSSAVTPIQQLQAATAIANNGKMVKPYVIDHIVDPDDKKTVMQNKPKQVGQPISAKTAKEVRDLLGKVVTSKKGTGQPYQIEGFDVAGKTGTAQIAGPDGKYLTGKDNYVFSFMGMAPKDDPKLLIYVAVQQPKLKDTETGSAPVAKIFNPVMKNSLHYLNITPSSSKKDGKKDQDKEITMPDLTGKRTESAAKEAKEEGLDPVVIGDGMAVIEQYPKAGEEVLPNERVFLKADGKITMPDMTGWSKRDVLRFASVSGIHIETSGQGYVTGQSVKKGKTLKTKTVIKVTLKNS</sequence>
<dbReference type="Proteomes" id="UP000036168">
    <property type="component" value="Unassembled WGS sequence"/>
</dbReference>
<dbReference type="Gene3D" id="3.40.710.10">
    <property type="entry name" value="DD-peptidase/beta-lactamase superfamily"/>
    <property type="match status" value="1"/>
</dbReference>
<accession>A0A0J6EX61</accession>
<feature type="domain" description="PASTA" evidence="9">
    <location>
        <begin position="599"/>
        <end position="658"/>
    </location>
</feature>
<evidence type="ECO:0000256" key="3">
    <source>
        <dbReference type="ARBA" id="ARBA00007171"/>
    </source>
</evidence>
<evidence type="ECO:0000256" key="7">
    <source>
        <dbReference type="SAM" id="MobiDB-lite"/>
    </source>
</evidence>
<comment type="pathway">
    <text evidence="2">Cell wall biogenesis; peptidoglycan biosynthesis.</text>
</comment>
<evidence type="ECO:0000259" key="9">
    <source>
        <dbReference type="PROSITE" id="PS51178"/>
    </source>
</evidence>
<dbReference type="Pfam" id="PF03793">
    <property type="entry name" value="PASTA"/>
    <property type="match status" value="2"/>
</dbReference>
<keyword evidence="5 8" id="KW-0472">Membrane</keyword>
<dbReference type="InterPro" id="IPR001460">
    <property type="entry name" value="PCN-bd_Tpept"/>
</dbReference>
<dbReference type="GO" id="GO:0008658">
    <property type="term" value="F:penicillin binding"/>
    <property type="evidence" value="ECO:0007669"/>
    <property type="project" value="InterPro"/>
</dbReference>
<dbReference type="CDD" id="cd06576">
    <property type="entry name" value="PASTA_Pbp2x-like_1"/>
    <property type="match status" value="1"/>
</dbReference>
<name>A0A0J6EC07_9BACI</name>
<comment type="subcellular location">
    <subcellularLocation>
        <location evidence="1">Membrane</location>
    </subcellularLocation>
</comment>
<evidence type="ECO:0000313" key="11">
    <source>
        <dbReference type="EMBL" id="MEC0485372.1"/>
    </source>
</evidence>
<feature type="compositionally biased region" description="Basic and acidic residues" evidence="7">
    <location>
        <begin position="590"/>
        <end position="622"/>
    </location>
</feature>
<reference evidence="10" key="2">
    <citation type="submission" date="2015-10" db="EMBL/GenBank/DDBJ databases">
        <authorList>
            <person name="Gilbert D.G."/>
        </authorList>
    </citation>
    <scope>NUCLEOTIDE SEQUENCE</scope>
    <source>
        <strain evidence="10">GO-13</strain>
    </source>
</reference>
<dbReference type="AlphaFoldDB" id="A0A0J6EC07"/>
<dbReference type="UniPathway" id="UPA00219"/>
<accession>A0A0J6EC07</accession>
<dbReference type="InterPro" id="IPR012338">
    <property type="entry name" value="Beta-lactam/transpept-like"/>
</dbReference>
<evidence type="ECO:0000313" key="13">
    <source>
        <dbReference type="Proteomes" id="UP001341297"/>
    </source>
</evidence>
<dbReference type="InterPro" id="IPR005311">
    <property type="entry name" value="PBP_dimer"/>
</dbReference>
<dbReference type="EMBL" id="LECW02000021">
    <property type="protein sequence ID" value="KRT93398.1"/>
    <property type="molecule type" value="Genomic_DNA"/>
</dbReference>